<keyword evidence="2" id="KW-0548">Nucleotidyltransferase</keyword>
<name>A0ABV2CKH2_9RHOO</name>
<dbReference type="Gene3D" id="3.30.450.20">
    <property type="entry name" value="PAS domain"/>
    <property type="match status" value="2"/>
</dbReference>
<organism evidence="2 3">
    <name type="scientific">Uliginosibacterium paludis</name>
    <dbReference type="NCBI Taxonomy" id="1615952"/>
    <lineage>
        <taxon>Bacteria</taxon>
        <taxon>Pseudomonadati</taxon>
        <taxon>Pseudomonadota</taxon>
        <taxon>Betaproteobacteria</taxon>
        <taxon>Rhodocyclales</taxon>
        <taxon>Zoogloeaceae</taxon>
        <taxon>Uliginosibacterium</taxon>
    </lineage>
</organism>
<dbReference type="PROSITE" id="PS50887">
    <property type="entry name" value="GGDEF"/>
    <property type="match status" value="1"/>
</dbReference>
<gene>
    <name evidence="2" type="ORF">ABVT11_01100</name>
</gene>
<dbReference type="InterPro" id="IPR029787">
    <property type="entry name" value="Nucleotide_cyclase"/>
</dbReference>
<dbReference type="CDD" id="cd01949">
    <property type="entry name" value="GGDEF"/>
    <property type="match status" value="1"/>
</dbReference>
<evidence type="ECO:0000313" key="2">
    <source>
        <dbReference type="EMBL" id="MET1488405.1"/>
    </source>
</evidence>
<evidence type="ECO:0000313" key="3">
    <source>
        <dbReference type="Proteomes" id="UP001548590"/>
    </source>
</evidence>
<dbReference type="InterPro" id="IPR035965">
    <property type="entry name" value="PAS-like_dom_sf"/>
</dbReference>
<reference evidence="2 3" key="1">
    <citation type="submission" date="2024-07" db="EMBL/GenBank/DDBJ databases">
        <title>Uliginosibacterium paludis KCTC:42655.</title>
        <authorList>
            <person name="Kim M.K."/>
        </authorList>
    </citation>
    <scope>NUCLEOTIDE SEQUENCE [LARGE SCALE GENOMIC DNA]</scope>
    <source>
        <strain evidence="2 3">KCTC 42655</strain>
    </source>
</reference>
<dbReference type="PANTHER" id="PTHR44757">
    <property type="entry name" value="DIGUANYLATE CYCLASE DGCP"/>
    <property type="match status" value="1"/>
</dbReference>
<proteinExistence type="predicted"/>
<dbReference type="NCBIfam" id="TIGR00254">
    <property type="entry name" value="GGDEF"/>
    <property type="match status" value="1"/>
</dbReference>
<dbReference type="EC" id="2.7.7.65" evidence="2"/>
<dbReference type="RefSeq" id="WP_345926496.1">
    <property type="nucleotide sequence ID" value="NZ_JBDIVF010000003.1"/>
</dbReference>
<dbReference type="InterPro" id="IPR000014">
    <property type="entry name" value="PAS"/>
</dbReference>
<protein>
    <submittedName>
        <fullName evidence="2">Sensor domain-containing diguanylate cyclase</fullName>
        <ecNumber evidence="2">2.7.7.65</ecNumber>
    </submittedName>
</protein>
<feature type="domain" description="GGDEF" evidence="1">
    <location>
        <begin position="356"/>
        <end position="487"/>
    </location>
</feature>
<dbReference type="InterPro" id="IPR052155">
    <property type="entry name" value="Biofilm_reg_signaling"/>
</dbReference>
<dbReference type="Gene3D" id="3.30.70.270">
    <property type="match status" value="1"/>
</dbReference>
<comment type="caution">
    <text evidence="2">The sequence shown here is derived from an EMBL/GenBank/DDBJ whole genome shotgun (WGS) entry which is preliminary data.</text>
</comment>
<accession>A0ABV2CKH2</accession>
<dbReference type="PANTHER" id="PTHR44757:SF2">
    <property type="entry name" value="BIOFILM ARCHITECTURE MAINTENANCE PROTEIN MBAA"/>
    <property type="match status" value="1"/>
</dbReference>
<dbReference type="SUPFAM" id="SSF55785">
    <property type="entry name" value="PYP-like sensor domain (PAS domain)"/>
    <property type="match status" value="3"/>
</dbReference>
<dbReference type="InterPro" id="IPR043128">
    <property type="entry name" value="Rev_trsase/Diguanyl_cyclase"/>
</dbReference>
<dbReference type="Pfam" id="PF13426">
    <property type="entry name" value="PAS_9"/>
    <property type="match status" value="2"/>
</dbReference>
<dbReference type="CDD" id="cd00130">
    <property type="entry name" value="PAS"/>
    <property type="match status" value="1"/>
</dbReference>
<sequence>MNSPVPHDITHPDPLFEHAPIALWLEDFSGIKACFARWRADGVEDIDAFFAANPAAVDECAAAIRIIAVNQRTLALVGAADQGELVANLQRIFSGDMNYQHAHDMAALWRGEGGFSSQSVNYTIRGERIDVLINARILPGHEEDWQRVIVSVEDITARARAEEQLRRSEAYAQGLFEHSPVSLWVEDFSRIRVLINEVREAGIQDFRTFLNVHPEFVSLCMQEIQVLDVNRQTLRMFGARDKADVIHNVWRIFRDEMRLHFAEQLIDLWNGQLFQQREAINYSLTGQVVNVHMQFSILPGHEADWSRVLISLTDITARKKAEAYLEFLGRHDALTKLCNRAWFDEEIARLTRKGPFPVSVIIADLNGLKHANDSIGHAAGDDLLRRAGEALRKAMGDADCIARIGGDEFAILMPGANEEEAESAIERIQAVSELNNQFYAGPRLSFAIGTATCDEGGGLLLAMQRADEGMYAAKRAHYRNQGIDRRDESGEL</sequence>
<dbReference type="Pfam" id="PF00990">
    <property type="entry name" value="GGDEF"/>
    <property type="match status" value="1"/>
</dbReference>
<dbReference type="Proteomes" id="UP001548590">
    <property type="component" value="Unassembled WGS sequence"/>
</dbReference>
<dbReference type="SMART" id="SM00267">
    <property type="entry name" value="GGDEF"/>
    <property type="match status" value="1"/>
</dbReference>
<evidence type="ECO:0000259" key="1">
    <source>
        <dbReference type="PROSITE" id="PS50887"/>
    </source>
</evidence>
<dbReference type="SUPFAM" id="SSF55073">
    <property type="entry name" value="Nucleotide cyclase"/>
    <property type="match status" value="1"/>
</dbReference>
<dbReference type="GO" id="GO:0052621">
    <property type="term" value="F:diguanylate cyclase activity"/>
    <property type="evidence" value="ECO:0007669"/>
    <property type="project" value="UniProtKB-EC"/>
</dbReference>
<keyword evidence="2" id="KW-0808">Transferase</keyword>
<dbReference type="EMBL" id="JBEWLZ010000001">
    <property type="protein sequence ID" value="MET1488405.1"/>
    <property type="molecule type" value="Genomic_DNA"/>
</dbReference>
<keyword evidence="3" id="KW-1185">Reference proteome</keyword>
<dbReference type="InterPro" id="IPR000160">
    <property type="entry name" value="GGDEF_dom"/>
</dbReference>